<dbReference type="PANTHER" id="PTHR30294">
    <property type="entry name" value="MEMBRANE COMPONENT OF ABC TRANSPORTER YHHJ-RELATED"/>
    <property type="match status" value="1"/>
</dbReference>
<reference evidence="8" key="1">
    <citation type="submission" date="2022-06" db="EMBL/GenBank/DDBJ databases">
        <title>Solitalea sp. MAHUQ-68 isolated from rhizospheric soil.</title>
        <authorList>
            <person name="Huq M.A."/>
        </authorList>
    </citation>
    <scope>NUCLEOTIDE SEQUENCE</scope>
    <source>
        <strain evidence="8">MAHUQ-68</strain>
    </source>
</reference>
<dbReference type="GO" id="GO:0140359">
    <property type="term" value="F:ABC-type transporter activity"/>
    <property type="evidence" value="ECO:0007669"/>
    <property type="project" value="InterPro"/>
</dbReference>
<evidence type="ECO:0000256" key="6">
    <source>
        <dbReference type="SAM" id="Phobius"/>
    </source>
</evidence>
<dbReference type="PANTHER" id="PTHR30294:SF46">
    <property type="entry name" value="ABC TRANSPORTER PERMEASE"/>
    <property type="match status" value="1"/>
</dbReference>
<keyword evidence="3 6" id="KW-0812">Transmembrane</keyword>
<evidence type="ECO:0000256" key="2">
    <source>
        <dbReference type="ARBA" id="ARBA00022475"/>
    </source>
</evidence>
<proteinExistence type="predicted"/>
<evidence type="ECO:0000256" key="1">
    <source>
        <dbReference type="ARBA" id="ARBA00004651"/>
    </source>
</evidence>
<feature type="transmembrane region" description="Helical" evidence="6">
    <location>
        <begin position="273"/>
        <end position="292"/>
    </location>
</feature>
<dbReference type="Proteomes" id="UP001155182">
    <property type="component" value="Unassembled WGS sequence"/>
</dbReference>
<comment type="caution">
    <text evidence="8">The sequence shown here is derived from an EMBL/GenBank/DDBJ whole genome shotgun (WGS) entry which is preliminary data.</text>
</comment>
<feature type="transmembrane region" description="Helical" evidence="6">
    <location>
        <begin position="187"/>
        <end position="208"/>
    </location>
</feature>
<evidence type="ECO:0000256" key="4">
    <source>
        <dbReference type="ARBA" id="ARBA00022989"/>
    </source>
</evidence>
<protein>
    <submittedName>
        <fullName evidence="8">ABC transporter permease</fullName>
    </submittedName>
</protein>
<keyword evidence="5 6" id="KW-0472">Membrane</keyword>
<accession>A0A9X2F231</accession>
<feature type="transmembrane region" description="Helical" evidence="6">
    <location>
        <begin position="241"/>
        <end position="261"/>
    </location>
</feature>
<keyword evidence="9" id="KW-1185">Reference proteome</keyword>
<dbReference type="EMBL" id="JAMWYS010000034">
    <property type="protein sequence ID" value="MCO4293249.1"/>
    <property type="molecule type" value="Genomic_DNA"/>
</dbReference>
<sequence>MKTSQWHKFIQLILREASMIIKDHSLLLTLLVAPILYAFFYGSIYINKEEEEVQLAIVDMDHSDLSRQLSDQVNNLQIIDLVSAANLQDAQEMMYKGKVQGFLYLQSGLEKKVLSLQPANIVLAANAARFLPSSDLLSGVTQVALTVGGGVRLKYYEMQGLNEASAMKEVMPLNFDYRPLFNERVSYGAFLLPGILALILQQTLLLGLTGSIAAERDKSSVKTWVETAGRNPSVALYGKGAFYWILFFCYALFFLTVNFNALKLPIRGSFFEILLVTALFLLTLIPMGILIGSWFKNQLLCVQIMAFSTYPIFLITGYSWPYESLPLPLQWLSALLPTTPFLSIYTALVQEGGTIYQRFGDVVHLMILWLFYTGLSLWRIRELSKQTLI</sequence>
<keyword evidence="2" id="KW-1003">Cell membrane</keyword>
<evidence type="ECO:0000259" key="7">
    <source>
        <dbReference type="Pfam" id="PF12698"/>
    </source>
</evidence>
<dbReference type="InterPro" id="IPR051449">
    <property type="entry name" value="ABC-2_transporter_component"/>
</dbReference>
<feature type="domain" description="ABC-2 type transporter transmembrane" evidence="7">
    <location>
        <begin position="25"/>
        <end position="377"/>
    </location>
</feature>
<dbReference type="RefSeq" id="WP_252587758.1">
    <property type="nucleotide sequence ID" value="NZ_JAMWYS010000034.1"/>
</dbReference>
<gene>
    <name evidence="8" type="ORF">NF867_10270</name>
</gene>
<evidence type="ECO:0000256" key="3">
    <source>
        <dbReference type="ARBA" id="ARBA00022692"/>
    </source>
</evidence>
<feature type="transmembrane region" description="Helical" evidence="6">
    <location>
        <begin position="25"/>
        <end position="46"/>
    </location>
</feature>
<dbReference type="Gene3D" id="3.40.1710.10">
    <property type="entry name" value="abc type-2 transporter like domain"/>
    <property type="match status" value="1"/>
</dbReference>
<name>A0A9X2F231_9SPHI</name>
<dbReference type="InterPro" id="IPR013525">
    <property type="entry name" value="ABC2_TM"/>
</dbReference>
<keyword evidence="4 6" id="KW-1133">Transmembrane helix</keyword>
<feature type="transmembrane region" description="Helical" evidence="6">
    <location>
        <begin position="331"/>
        <end position="350"/>
    </location>
</feature>
<organism evidence="8 9">
    <name type="scientific">Solitalea agri</name>
    <dbReference type="NCBI Taxonomy" id="2953739"/>
    <lineage>
        <taxon>Bacteria</taxon>
        <taxon>Pseudomonadati</taxon>
        <taxon>Bacteroidota</taxon>
        <taxon>Sphingobacteriia</taxon>
        <taxon>Sphingobacteriales</taxon>
        <taxon>Sphingobacteriaceae</taxon>
        <taxon>Solitalea</taxon>
    </lineage>
</organism>
<dbReference type="GO" id="GO:0005886">
    <property type="term" value="C:plasma membrane"/>
    <property type="evidence" value="ECO:0007669"/>
    <property type="project" value="UniProtKB-SubCell"/>
</dbReference>
<comment type="subcellular location">
    <subcellularLocation>
        <location evidence="1">Cell membrane</location>
        <topology evidence="1">Multi-pass membrane protein</topology>
    </subcellularLocation>
</comment>
<dbReference type="Pfam" id="PF12698">
    <property type="entry name" value="ABC2_membrane_3"/>
    <property type="match status" value="1"/>
</dbReference>
<evidence type="ECO:0000313" key="9">
    <source>
        <dbReference type="Proteomes" id="UP001155182"/>
    </source>
</evidence>
<dbReference type="AlphaFoldDB" id="A0A9X2F231"/>
<feature type="transmembrane region" description="Helical" evidence="6">
    <location>
        <begin position="362"/>
        <end position="380"/>
    </location>
</feature>
<evidence type="ECO:0000256" key="5">
    <source>
        <dbReference type="ARBA" id="ARBA00023136"/>
    </source>
</evidence>
<evidence type="ECO:0000313" key="8">
    <source>
        <dbReference type="EMBL" id="MCO4293249.1"/>
    </source>
</evidence>
<feature type="transmembrane region" description="Helical" evidence="6">
    <location>
        <begin position="299"/>
        <end position="319"/>
    </location>
</feature>